<proteinExistence type="predicted"/>
<keyword evidence="3" id="KW-1185">Reference proteome</keyword>
<gene>
    <name evidence="2" type="ORF">EJB05_30047</name>
</gene>
<dbReference type="EMBL" id="RWGY01000013">
    <property type="protein sequence ID" value="TVU27437.1"/>
    <property type="molecule type" value="Genomic_DNA"/>
</dbReference>
<evidence type="ECO:0000259" key="1">
    <source>
        <dbReference type="Pfam" id="PF03478"/>
    </source>
</evidence>
<dbReference type="Gramene" id="TVU27437">
    <property type="protein sequence ID" value="TVU27437"/>
    <property type="gene ID" value="EJB05_30047"/>
</dbReference>
<dbReference type="PANTHER" id="PTHR33127">
    <property type="entry name" value="TRANSMEMBRANE PROTEIN"/>
    <property type="match status" value="1"/>
</dbReference>
<reference evidence="2 3" key="1">
    <citation type="journal article" date="2019" name="Sci. Rep.">
        <title>A high-quality genome of Eragrostis curvula grass provides insights into Poaceae evolution and supports new strategies to enhance forage quality.</title>
        <authorList>
            <person name="Carballo J."/>
            <person name="Santos B.A.C.M."/>
            <person name="Zappacosta D."/>
            <person name="Garbus I."/>
            <person name="Selva J.P."/>
            <person name="Gallo C.A."/>
            <person name="Diaz A."/>
            <person name="Albertini E."/>
            <person name="Caccamo M."/>
            <person name="Echenique V."/>
        </authorList>
    </citation>
    <scope>NUCLEOTIDE SEQUENCE [LARGE SCALE GENOMIC DNA]</scope>
    <source>
        <strain evidence="3">cv. Victoria</strain>
        <tissue evidence="2">Leaf</tissue>
    </source>
</reference>
<protein>
    <recommendedName>
        <fullName evidence="1">KIB1-4 beta-propeller domain-containing protein</fullName>
    </recommendedName>
</protein>
<evidence type="ECO:0000313" key="3">
    <source>
        <dbReference type="Proteomes" id="UP000324897"/>
    </source>
</evidence>
<organism evidence="2 3">
    <name type="scientific">Eragrostis curvula</name>
    <name type="common">weeping love grass</name>
    <dbReference type="NCBI Taxonomy" id="38414"/>
    <lineage>
        <taxon>Eukaryota</taxon>
        <taxon>Viridiplantae</taxon>
        <taxon>Streptophyta</taxon>
        <taxon>Embryophyta</taxon>
        <taxon>Tracheophyta</taxon>
        <taxon>Spermatophyta</taxon>
        <taxon>Magnoliopsida</taxon>
        <taxon>Liliopsida</taxon>
        <taxon>Poales</taxon>
        <taxon>Poaceae</taxon>
        <taxon>PACMAD clade</taxon>
        <taxon>Chloridoideae</taxon>
        <taxon>Eragrostideae</taxon>
        <taxon>Eragrostidinae</taxon>
        <taxon>Eragrostis</taxon>
    </lineage>
</organism>
<evidence type="ECO:0000313" key="2">
    <source>
        <dbReference type="EMBL" id="TVU27437.1"/>
    </source>
</evidence>
<feature type="non-terminal residue" evidence="2">
    <location>
        <position position="1"/>
    </location>
</feature>
<comment type="caution">
    <text evidence="2">The sequence shown here is derived from an EMBL/GenBank/DDBJ whole genome shotgun (WGS) entry which is preliminary data.</text>
</comment>
<dbReference type="Proteomes" id="UP000324897">
    <property type="component" value="Chromosome 2"/>
</dbReference>
<dbReference type="PANTHER" id="PTHR33127:SF33">
    <property type="entry name" value="DUF295 DOMAIN-CONTAINING PROTEIN"/>
    <property type="match status" value="1"/>
</dbReference>
<dbReference type="InterPro" id="IPR005174">
    <property type="entry name" value="KIB1-4_b-propeller"/>
</dbReference>
<feature type="domain" description="KIB1-4 beta-propeller" evidence="1">
    <location>
        <begin position="6"/>
        <end position="99"/>
    </location>
</feature>
<name>A0A5J9UWD3_9POAL</name>
<accession>A0A5J9UWD3</accession>
<sequence length="130" mass="14259">MSWTTPQGWMLIIIKSAADDAPSSSPAFLWNPLTGDKLSLPNISKEHDIPQQCKCLLSHKDPTHHACVVVLFHRTEPDMWCCRVVAGVAYGSWRRYTYNIGDSAEQDGGGTIDGVPFAVARLPPPAPTRS</sequence>
<dbReference type="AlphaFoldDB" id="A0A5J9UWD3"/>
<dbReference type="Pfam" id="PF03478">
    <property type="entry name" value="Beta-prop_KIB1-4"/>
    <property type="match status" value="1"/>
</dbReference>